<reference evidence="3 5" key="2">
    <citation type="submission" date="2021-03" db="EMBL/GenBank/DDBJ databases">
        <title>Human Oral Microbial Genomes.</title>
        <authorList>
            <person name="Johnston C.D."/>
            <person name="Chen T."/>
            <person name="Dewhirst F.E."/>
        </authorList>
    </citation>
    <scope>NUCLEOTIDE SEQUENCE [LARGE SCALE GENOMIC DNA]</scope>
    <source>
        <strain evidence="3 5">W1435</strain>
    </source>
</reference>
<keyword evidence="5" id="KW-1185">Reference proteome</keyword>
<keyword evidence="1" id="KW-0472">Membrane</keyword>
<evidence type="ECO:0000313" key="4">
    <source>
        <dbReference type="Proteomes" id="UP000060345"/>
    </source>
</evidence>
<keyword evidence="1" id="KW-0812">Transmembrane</keyword>
<dbReference type="OrthoDB" id="1082716at2"/>
<dbReference type="Proteomes" id="UP000682005">
    <property type="component" value="Chromosome 2"/>
</dbReference>
<reference evidence="2 4" key="1">
    <citation type="submission" date="2015-07" db="EMBL/GenBank/DDBJ databases">
        <authorList>
            <person name="Noorani M."/>
        </authorList>
    </citation>
    <scope>NUCLEOTIDE SEQUENCE [LARGE SCALE GENOMIC DNA]</scope>
    <source>
        <strain evidence="2 4">W1435</strain>
    </source>
</reference>
<dbReference type="Proteomes" id="UP000060345">
    <property type="component" value="Chromosome 2"/>
</dbReference>
<dbReference type="Gene3D" id="3.10.450.50">
    <property type="match status" value="1"/>
</dbReference>
<proteinExistence type="predicted"/>
<evidence type="ECO:0000313" key="2">
    <source>
        <dbReference type="EMBL" id="AKU69779.1"/>
    </source>
</evidence>
<dbReference type="STRING" id="1236517.ADJ77_07835"/>
<evidence type="ECO:0000313" key="3">
    <source>
        <dbReference type="EMBL" id="QUB85389.1"/>
    </source>
</evidence>
<evidence type="ECO:0000313" key="5">
    <source>
        <dbReference type="Proteomes" id="UP000682005"/>
    </source>
</evidence>
<dbReference type="RefSeq" id="WP_025077404.1">
    <property type="nucleotide sequence ID" value="NZ_BAKO01000001.1"/>
</dbReference>
<dbReference type="EMBL" id="CP012075">
    <property type="protein sequence ID" value="AKU69779.1"/>
    <property type="molecule type" value="Genomic_DNA"/>
</dbReference>
<dbReference type="AlphaFoldDB" id="A0A0K1NL20"/>
<keyword evidence="1" id="KW-1133">Transmembrane helix</keyword>
<dbReference type="EMBL" id="CP072369">
    <property type="protein sequence ID" value="QUB85389.1"/>
    <property type="molecule type" value="Genomic_DNA"/>
</dbReference>
<feature type="transmembrane region" description="Helical" evidence="1">
    <location>
        <begin position="73"/>
        <end position="96"/>
    </location>
</feature>
<evidence type="ECO:0000256" key="1">
    <source>
        <dbReference type="SAM" id="Phobius"/>
    </source>
</evidence>
<name>A0A0K1NL20_9BACT</name>
<organism evidence="2 4">
    <name type="scientific">Prevotella fusca JCM 17724</name>
    <dbReference type="NCBI Taxonomy" id="1236517"/>
    <lineage>
        <taxon>Bacteria</taxon>
        <taxon>Pseudomonadati</taxon>
        <taxon>Bacteroidota</taxon>
        <taxon>Bacteroidia</taxon>
        <taxon>Bacteroidales</taxon>
        <taxon>Prevotellaceae</taxon>
        <taxon>Prevotella</taxon>
    </lineage>
</organism>
<dbReference type="KEGG" id="pfus:ADJ77_07835"/>
<gene>
    <name evidence="2" type="ORF">ADJ77_07835</name>
    <name evidence="3" type="ORF">J5A51_03695</name>
</gene>
<accession>A0A0K1NL20</accession>
<protein>
    <submittedName>
        <fullName evidence="2">Uncharacterized protein</fullName>
    </submittedName>
</protein>
<sequence>MQYHVTCNKCNRAFTITADSGDRMKCTCPYCGQSLLVNLPAMAEPVTPVVQQPVSPSVQPPVTGQGGNDGKGIAVKILLTVLIVLILGGLGVFAFVQWQNKKEAARLELQAQRKAHADSLMQIRAQQEAQEAEAQRVDEQRKSVCNFIKSFYQKAVLVDDVDVNFYERYLTDYCRRMIFGVLEDYESDVEDGTIWWGAFGNTASDPDKIQLLRNLSITPVEGNWYKVRLTQDGATEYRQLKVLTKDGHVLIDDVR</sequence>